<evidence type="ECO:0000256" key="1">
    <source>
        <dbReference type="ARBA" id="ARBA00023125"/>
    </source>
</evidence>
<reference evidence="2" key="1">
    <citation type="submission" date="2022-05" db="EMBL/GenBank/DDBJ databases">
        <title>Comparative Genomics of Spacecraft Associated Microbes.</title>
        <authorList>
            <person name="Tran M.T."/>
            <person name="Wright A."/>
            <person name="Seuylemezian A."/>
            <person name="Eisen J."/>
            <person name="Coil D."/>
        </authorList>
    </citation>
    <scope>NUCLEOTIDE SEQUENCE</scope>
    <source>
        <strain evidence="2">214.1.1</strain>
    </source>
</reference>
<accession>A0A9X2DSC5</accession>
<gene>
    <name evidence="2" type="ORF">M3202_14395</name>
</gene>
<dbReference type="InterPro" id="IPR011991">
    <property type="entry name" value="ArsR-like_HTH"/>
</dbReference>
<name>A0A9X2DSC5_9BACI</name>
<dbReference type="EMBL" id="JAMBOL010000013">
    <property type="protein sequence ID" value="MCM3715275.1"/>
    <property type="molecule type" value="Genomic_DNA"/>
</dbReference>
<comment type="caution">
    <text evidence="2">The sequence shown here is derived from an EMBL/GenBank/DDBJ whole genome shotgun (WGS) entry which is preliminary data.</text>
</comment>
<sequence length="238" mass="27249">MDQNTLKITNVLSDPTRFSIYQFISKQRGDVTVQEIADQFSIHPNVARLHLTKLEDVQMIDSTTKKTGKGGRPSRFYRLSGEVIQLQFPFRDYQRLANIALQSLADFGEAGLEALEKIGFKYGRESAEAYVQQFQVDHQKLSRAEKVKIIEQIAVNQGLDPEVRYDEKRNEIHLSIYNCTFKELMSEHSLSLCSMHHQLFNGIFSFFFGEHTVKENSKMTDPEAQACLYSVIALADES</sequence>
<evidence type="ECO:0000313" key="2">
    <source>
        <dbReference type="EMBL" id="MCM3715275.1"/>
    </source>
</evidence>
<protein>
    <submittedName>
        <fullName evidence="2">Helix-turn-helix domain-containing protein</fullName>
    </submittedName>
</protein>
<proteinExistence type="predicted"/>
<dbReference type="Gene3D" id="1.10.10.10">
    <property type="entry name" value="Winged helix-like DNA-binding domain superfamily/Winged helix DNA-binding domain"/>
    <property type="match status" value="1"/>
</dbReference>
<dbReference type="RefSeq" id="WP_251224027.1">
    <property type="nucleotide sequence ID" value="NZ_JAMBOL010000013.1"/>
</dbReference>
<evidence type="ECO:0000313" key="3">
    <source>
        <dbReference type="Proteomes" id="UP001139179"/>
    </source>
</evidence>
<keyword evidence="3" id="KW-1185">Reference proteome</keyword>
<dbReference type="GO" id="GO:0003677">
    <property type="term" value="F:DNA binding"/>
    <property type="evidence" value="ECO:0007669"/>
    <property type="project" value="UniProtKB-KW"/>
</dbReference>
<dbReference type="CDD" id="cd00090">
    <property type="entry name" value="HTH_ARSR"/>
    <property type="match status" value="1"/>
</dbReference>
<dbReference type="InterPro" id="IPR036388">
    <property type="entry name" value="WH-like_DNA-bd_sf"/>
</dbReference>
<dbReference type="Proteomes" id="UP001139179">
    <property type="component" value="Unassembled WGS sequence"/>
</dbReference>
<organism evidence="2 3">
    <name type="scientific">Halalkalibacter oceani</name>
    <dbReference type="NCBI Taxonomy" id="1653776"/>
    <lineage>
        <taxon>Bacteria</taxon>
        <taxon>Bacillati</taxon>
        <taxon>Bacillota</taxon>
        <taxon>Bacilli</taxon>
        <taxon>Bacillales</taxon>
        <taxon>Bacillaceae</taxon>
        <taxon>Halalkalibacter</taxon>
    </lineage>
</organism>
<dbReference type="InterPro" id="IPR036390">
    <property type="entry name" value="WH_DNA-bd_sf"/>
</dbReference>
<dbReference type="AlphaFoldDB" id="A0A9X2DSC5"/>
<dbReference type="SUPFAM" id="SSF46785">
    <property type="entry name" value="Winged helix' DNA-binding domain"/>
    <property type="match status" value="1"/>
</dbReference>
<keyword evidence="1" id="KW-0238">DNA-binding</keyword>
<dbReference type="Pfam" id="PF12840">
    <property type="entry name" value="HTH_20"/>
    <property type="match status" value="1"/>
</dbReference>